<evidence type="ECO:0000256" key="7">
    <source>
        <dbReference type="ARBA" id="ARBA00023125"/>
    </source>
</evidence>
<sequence>QEQANENPLIEVVEPAGIVGRSPRQRKTSPSAGMPVSFEEYISSEETLHETLQKQSILLPLTAKERKMLDFIILSIDDNGFLTVSSEEAAKHFAVPEETIENLIRHIQEMEPAGIGARSIQECLLLQLAAEGMENSLPWRLVLTFLDKLAERKIKQISIALQTSPDEIQKAADFIQKLNPRPGKIFAHGRTEGYLYPDVTVNHSNGQFSIAFNDRYNPSVKLNSDYEPVHFIAKKDGPSKYLQDQYAKFQWLQKAVEQRRQTLIKIVSEVVKVQESYFSGKGQHLVPLTLKQIADATGMHESTISRAVKHKVIQTPAGARELKTFFTAKIETNDGGTASASSAKQAIKELIEKEDKNKPLSDQQICELLSKESGLAISRRTVAKYREELLLPSSSKRKRFA</sequence>
<protein>
    <submittedName>
        <fullName evidence="11">RNA polymerase sigma-54 factor</fullName>
    </submittedName>
</protein>
<organism evidence="11 12">
    <name type="scientific">Fictibacillus aquaticus</name>
    <dbReference type="NCBI Taxonomy" id="2021314"/>
    <lineage>
        <taxon>Bacteria</taxon>
        <taxon>Bacillati</taxon>
        <taxon>Bacillota</taxon>
        <taxon>Bacilli</taxon>
        <taxon>Bacillales</taxon>
        <taxon>Fictibacillaceae</taxon>
        <taxon>Fictibacillus</taxon>
    </lineage>
</organism>
<dbReference type="Pfam" id="PF04963">
    <property type="entry name" value="Sigma54_CBD"/>
    <property type="match status" value="1"/>
</dbReference>
<keyword evidence="5" id="KW-0805">Transcription regulation</keyword>
<feature type="domain" description="RNA polymerase sigma factor 54 core-binding" evidence="10">
    <location>
        <begin position="38"/>
        <end position="226"/>
    </location>
</feature>
<dbReference type="PANTHER" id="PTHR32248">
    <property type="entry name" value="RNA POLYMERASE SIGMA-54 FACTOR"/>
    <property type="match status" value="1"/>
</dbReference>
<evidence type="ECO:0000256" key="6">
    <source>
        <dbReference type="ARBA" id="ARBA00023082"/>
    </source>
</evidence>
<dbReference type="InterPro" id="IPR007634">
    <property type="entry name" value="RNA_pol_sigma_54_DNA-bd"/>
</dbReference>
<evidence type="ECO:0000256" key="5">
    <source>
        <dbReference type="ARBA" id="ARBA00023015"/>
    </source>
</evidence>
<dbReference type="InterPro" id="IPR007046">
    <property type="entry name" value="RNA_pol_sigma_54_core-bd"/>
</dbReference>
<dbReference type="PROSITE" id="PS00718">
    <property type="entry name" value="SIGMA54_2"/>
    <property type="match status" value="1"/>
</dbReference>
<dbReference type="Gene3D" id="1.10.10.1330">
    <property type="entry name" value="RNA polymerase sigma-54 factor, core-binding domain"/>
    <property type="match status" value="1"/>
</dbReference>
<evidence type="ECO:0000313" key="11">
    <source>
        <dbReference type="EMBL" id="OYD56206.1"/>
    </source>
</evidence>
<dbReference type="PROSITE" id="PS00717">
    <property type="entry name" value="SIGMA54_1"/>
    <property type="match status" value="1"/>
</dbReference>
<evidence type="ECO:0000256" key="1">
    <source>
        <dbReference type="ARBA" id="ARBA00008798"/>
    </source>
</evidence>
<dbReference type="PIRSF" id="PIRSF000774">
    <property type="entry name" value="RpoN"/>
    <property type="match status" value="1"/>
</dbReference>
<keyword evidence="12" id="KW-1185">Reference proteome</keyword>
<dbReference type="GO" id="GO:0016779">
    <property type="term" value="F:nucleotidyltransferase activity"/>
    <property type="evidence" value="ECO:0007669"/>
    <property type="project" value="UniProtKB-KW"/>
</dbReference>
<comment type="similarity">
    <text evidence="1">Belongs to the sigma-54 factor family.</text>
</comment>
<dbReference type="Proteomes" id="UP000215059">
    <property type="component" value="Unassembled WGS sequence"/>
</dbReference>
<dbReference type="GO" id="GO:0016987">
    <property type="term" value="F:sigma factor activity"/>
    <property type="evidence" value="ECO:0007669"/>
    <property type="project" value="UniProtKB-KW"/>
</dbReference>
<keyword evidence="7" id="KW-0238">DNA-binding</keyword>
<dbReference type="InterPro" id="IPR038709">
    <property type="entry name" value="RpoN_core-bd_sf"/>
</dbReference>
<dbReference type="InterPro" id="IPR000394">
    <property type="entry name" value="RNA_pol_sigma_54"/>
</dbReference>
<dbReference type="PRINTS" id="PR00045">
    <property type="entry name" value="SIGMA54FCT"/>
</dbReference>
<accession>A0A235F4I3</accession>
<evidence type="ECO:0000256" key="3">
    <source>
        <dbReference type="ARBA" id="ARBA00022679"/>
    </source>
</evidence>
<name>A0A235F4I3_9BACL</name>
<keyword evidence="3" id="KW-0808">Transferase</keyword>
<keyword evidence="2" id="KW-0240">DNA-directed RNA polymerase</keyword>
<dbReference type="Gene3D" id="1.10.10.60">
    <property type="entry name" value="Homeodomain-like"/>
    <property type="match status" value="1"/>
</dbReference>
<dbReference type="GO" id="GO:0006352">
    <property type="term" value="P:DNA-templated transcription initiation"/>
    <property type="evidence" value="ECO:0007669"/>
    <property type="project" value="InterPro"/>
</dbReference>
<dbReference type="Pfam" id="PF04552">
    <property type="entry name" value="Sigma54_DBD"/>
    <property type="match status" value="1"/>
</dbReference>
<evidence type="ECO:0000256" key="2">
    <source>
        <dbReference type="ARBA" id="ARBA00022478"/>
    </source>
</evidence>
<evidence type="ECO:0000259" key="10">
    <source>
        <dbReference type="Pfam" id="PF04963"/>
    </source>
</evidence>
<evidence type="ECO:0000256" key="4">
    <source>
        <dbReference type="ARBA" id="ARBA00022695"/>
    </source>
</evidence>
<evidence type="ECO:0000313" key="12">
    <source>
        <dbReference type="Proteomes" id="UP000215059"/>
    </source>
</evidence>
<dbReference type="NCBIfam" id="TIGR02395">
    <property type="entry name" value="rpoN_sigma"/>
    <property type="match status" value="1"/>
</dbReference>
<gene>
    <name evidence="11" type="primary">rpoN</name>
    <name evidence="11" type="ORF">CGZ90_18770</name>
</gene>
<dbReference type="GO" id="GO:0001216">
    <property type="term" value="F:DNA-binding transcription activator activity"/>
    <property type="evidence" value="ECO:0007669"/>
    <property type="project" value="InterPro"/>
</dbReference>
<dbReference type="AlphaFoldDB" id="A0A235F4I3"/>
<dbReference type="EMBL" id="NOII01000030">
    <property type="protein sequence ID" value="OYD56206.1"/>
    <property type="molecule type" value="Genomic_DNA"/>
</dbReference>
<dbReference type="PANTHER" id="PTHR32248:SF4">
    <property type="entry name" value="RNA POLYMERASE SIGMA-54 FACTOR"/>
    <property type="match status" value="1"/>
</dbReference>
<reference evidence="11 12" key="1">
    <citation type="submission" date="2017-07" db="EMBL/GenBank/DDBJ databases">
        <title>Fictibacillus sp. nov. GDSW-R2A3 Genome sequencing and assembly.</title>
        <authorList>
            <person name="Mayilraj S."/>
        </authorList>
    </citation>
    <scope>NUCLEOTIDE SEQUENCE [LARGE SCALE GENOMIC DNA]</scope>
    <source>
        <strain evidence="11 12">GDSW-R2A3</strain>
    </source>
</reference>
<comment type="caution">
    <text evidence="11">The sequence shown here is derived from an EMBL/GenBank/DDBJ whole genome shotgun (WGS) entry which is preliminary data.</text>
</comment>
<evidence type="ECO:0000259" key="9">
    <source>
        <dbReference type="Pfam" id="PF04552"/>
    </source>
</evidence>
<keyword evidence="6" id="KW-0731">Sigma factor</keyword>
<keyword evidence="8" id="KW-0804">Transcription</keyword>
<evidence type="ECO:0000256" key="8">
    <source>
        <dbReference type="ARBA" id="ARBA00023163"/>
    </source>
</evidence>
<dbReference type="GO" id="GO:0000428">
    <property type="term" value="C:DNA-directed RNA polymerase complex"/>
    <property type="evidence" value="ECO:0007669"/>
    <property type="project" value="UniProtKB-KW"/>
</dbReference>
<dbReference type="GO" id="GO:0003677">
    <property type="term" value="F:DNA binding"/>
    <property type="evidence" value="ECO:0007669"/>
    <property type="project" value="UniProtKB-KW"/>
</dbReference>
<keyword evidence="4" id="KW-0548">Nucleotidyltransferase</keyword>
<feature type="non-terminal residue" evidence="11">
    <location>
        <position position="1"/>
    </location>
</feature>
<feature type="domain" description="RNA polymerase sigma factor 54 DNA-binding" evidence="9">
    <location>
        <begin position="240"/>
        <end position="399"/>
    </location>
</feature>
<dbReference type="RefSeq" id="WP_094254047.1">
    <property type="nucleotide sequence ID" value="NZ_NOII01000030.1"/>
</dbReference>
<dbReference type="OrthoDB" id="9814402at2"/>
<dbReference type="PROSITE" id="PS50044">
    <property type="entry name" value="SIGMA54_3"/>
    <property type="match status" value="1"/>
</dbReference>
<proteinExistence type="inferred from homology"/>